<keyword evidence="4" id="KW-1185">Reference proteome</keyword>
<dbReference type="Pfam" id="PF13386">
    <property type="entry name" value="DsbD_2"/>
    <property type="match status" value="1"/>
</dbReference>
<evidence type="ECO:0000259" key="2">
    <source>
        <dbReference type="Pfam" id="PF13386"/>
    </source>
</evidence>
<gene>
    <name evidence="3" type="ORF">MESINF_1236</name>
</gene>
<keyword evidence="1" id="KW-0472">Membrane</keyword>
<sequence>MDGFVLSLASALWFGILTSISPCPLTTNIAAVSFISRNIGSPAKSMAAGIVYTLGRVLTYVVIGAILVSSLTAAPWLSRILQKYMGKLIGPIMIIVGMFLLEMLSFKNRGRNLDSRSQERIKSKGIFGAFALGSLFALTFCPVSAALFFGSVIPLAVSEQSRLLIPAIYGVGTGLPVIIVAFGIAVSAKLVATMFKRMSQFEYWARTATGTVFIILGIYLSIERIFLR</sequence>
<evidence type="ECO:0000313" key="4">
    <source>
        <dbReference type="Proteomes" id="UP000250796"/>
    </source>
</evidence>
<keyword evidence="1" id="KW-1133">Transmembrane helix</keyword>
<feature type="transmembrane region" description="Helical" evidence="1">
    <location>
        <begin position="127"/>
        <end position="157"/>
    </location>
</feature>
<feature type="transmembrane region" description="Helical" evidence="1">
    <location>
        <begin position="12"/>
        <end position="36"/>
    </location>
</feature>
<dbReference type="NCBIfam" id="NF040495">
    <property type="entry name" value="tranport_ArsG"/>
    <property type="match status" value="1"/>
</dbReference>
<organism evidence="3 4">
    <name type="scientific">Mesotoga infera</name>
    <dbReference type="NCBI Taxonomy" id="1236046"/>
    <lineage>
        <taxon>Bacteria</taxon>
        <taxon>Thermotogati</taxon>
        <taxon>Thermotogota</taxon>
        <taxon>Thermotogae</taxon>
        <taxon>Kosmotogales</taxon>
        <taxon>Kosmotogaceae</taxon>
        <taxon>Mesotoga</taxon>
    </lineage>
</organism>
<feature type="transmembrane region" description="Helical" evidence="1">
    <location>
        <begin position="163"/>
        <end position="191"/>
    </location>
</feature>
<dbReference type="InterPro" id="IPR039447">
    <property type="entry name" value="UreH-like_TM_dom"/>
</dbReference>
<dbReference type="EMBL" id="LS974202">
    <property type="protein sequence ID" value="SSC12680.1"/>
    <property type="molecule type" value="Genomic_DNA"/>
</dbReference>
<protein>
    <submittedName>
        <fullName evidence="3">Cytochrome c biogenesis protein, transmembrane region</fullName>
    </submittedName>
</protein>
<feature type="transmembrane region" description="Helical" evidence="1">
    <location>
        <begin position="57"/>
        <end position="76"/>
    </location>
</feature>
<feature type="domain" description="Urease accessory protein UreH-like transmembrane" evidence="2">
    <location>
        <begin position="11"/>
        <end position="219"/>
    </location>
</feature>
<evidence type="ECO:0000313" key="3">
    <source>
        <dbReference type="EMBL" id="SSC12680.1"/>
    </source>
</evidence>
<dbReference type="KEGG" id="minf:MESINF_1236"/>
<dbReference type="AlphaFoldDB" id="A0A7Z7PRC7"/>
<name>A0A7Z7PRC7_9BACT</name>
<keyword evidence="1 3" id="KW-0812">Transmembrane</keyword>
<dbReference type="PANTHER" id="PTHR31272:SF4">
    <property type="entry name" value="CYTOCHROME C-TYPE BIOGENESIS PROTEIN HI_1454-RELATED"/>
    <property type="match status" value="1"/>
</dbReference>
<reference evidence="3 4" key="1">
    <citation type="submission" date="2017-01" db="EMBL/GenBank/DDBJ databases">
        <authorList>
            <person name="Erauso G."/>
        </authorList>
    </citation>
    <scope>NUCLEOTIDE SEQUENCE [LARGE SCALE GENOMIC DNA]</scope>
    <source>
        <strain evidence="3">MESINF1</strain>
    </source>
</reference>
<dbReference type="InterPro" id="IPR051790">
    <property type="entry name" value="Cytochrome_c-biogenesis_DsbD"/>
</dbReference>
<evidence type="ECO:0000256" key="1">
    <source>
        <dbReference type="SAM" id="Phobius"/>
    </source>
</evidence>
<feature type="transmembrane region" description="Helical" evidence="1">
    <location>
        <begin position="88"/>
        <end position="106"/>
    </location>
</feature>
<dbReference type="RefSeq" id="WP_169698948.1">
    <property type="nucleotide sequence ID" value="NZ_LS974202.1"/>
</dbReference>
<dbReference type="Proteomes" id="UP000250796">
    <property type="component" value="Chromosome MESINF"/>
</dbReference>
<proteinExistence type="predicted"/>
<accession>A0A7Z7PRC7</accession>
<dbReference type="PANTHER" id="PTHR31272">
    <property type="entry name" value="CYTOCHROME C-TYPE BIOGENESIS PROTEIN HI_1454-RELATED"/>
    <property type="match status" value="1"/>
</dbReference>
<feature type="transmembrane region" description="Helical" evidence="1">
    <location>
        <begin position="203"/>
        <end position="222"/>
    </location>
</feature>